<feature type="transmembrane region" description="Helical" evidence="9">
    <location>
        <begin position="20"/>
        <end position="38"/>
    </location>
</feature>
<dbReference type="Pfam" id="PF06645">
    <property type="entry name" value="SPC12"/>
    <property type="match status" value="1"/>
</dbReference>
<dbReference type="STRING" id="133381.A0A2T9ZJC1"/>
<dbReference type="GO" id="GO:0006465">
    <property type="term" value="P:signal peptide processing"/>
    <property type="evidence" value="ECO:0007669"/>
    <property type="project" value="InterPro"/>
</dbReference>
<evidence type="ECO:0000256" key="7">
    <source>
        <dbReference type="ARBA" id="ARBA00023136"/>
    </source>
</evidence>
<evidence type="ECO:0000256" key="6">
    <source>
        <dbReference type="ARBA" id="ARBA00022989"/>
    </source>
</evidence>
<accession>A0A2T9ZJC1</accession>
<dbReference type="GO" id="GO:0045047">
    <property type="term" value="P:protein targeting to ER"/>
    <property type="evidence" value="ECO:0007669"/>
    <property type="project" value="TreeGrafter"/>
</dbReference>
<evidence type="ECO:0000256" key="4">
    <source>
        <dbReference type="ARBA" id="ARBA00022692"/>
    </source>
</evidence>
<evidence type="ECO:0000313" key="11">
    <source>
        <dbReference type="Proteomes" id="UP000245609"/>
    </source>
</evidence>
<keyword evidence="6 9" id="KW-1133">Transmembrane helix</keyword>
<comment type="function">
    <text evidence="8">Component of the signal peptidase complex (SPC) which catalyzes the cleavage of N-terminal signal sequences from nascent proteins as they are translocated into the lumen of the endoplasmic reticulum. Dispensable for SPC enzymatic activity.</text>
</comment>
<organism evidence="10 11">
    <name type="scientific">Smittium megazygosporum</name>
    <dbReference type="NCBI Taxonomy" id="133381"/>
    <lineage>
        <taxon>Eukaryota</taxon>
        <taxon>Fungi</taxon>
        <taxon>Fungi incertae sedis</taxon>
        <taxon>Zoopagomycota</taxon>
        <taxon>Kickxellomycotina</taxon>
        <taxon>Harpellomycetes</taxon>
        <taxon>Harpellales</taxon>
        <taxon>Legeriomycetaceae</taxon>
        <taxon>Smittium</taxon>
    </lineage>
</organism>
<gene>
    <name evidence="10" type="ORF">BB560_000881</name>
</gene>
<sequence>MSIAHKLTKLGKIDFKGQKLAERVGVSFLVSFAILSLAVGKVTDDLMNTIYVYLAGVIIALLVVALPLPMYKKHPVQWLDQRKSKADTKKTS</sequence>
<proteinExistence type="inferred from homology"/>
<dbReference type="PANTHER" id="PTHR13202">
    <property type="entry name" value="MICROSOMAL SIGNAL PEPTIDASE 12 KDA SUBUNIT"/>
    <property type="match status" value="1"/>
</dbReference>
<evidence type="ECO:0000256" key="3">
    <source>
        <dbReference type="ARBA" id="ARBA00017059"/>
    </source>
</evidence>
<dbReference type="InterPro" id="IPR009542">
    <property type="entry name" value="Spc1/SPCS1"/>
</dbReference>
<dbReference type="OrthoDB" id="263893at2759"/>
<keyword evidence="4 9" id="KW-0812">Transmembrane</keyword>
<dbReference type="AlphaFoldDB" id="A0A2T9ZJC1"/>
<comment type="subcellular location">
    <subcellularLocation>
        <location evidence="1">Endoplasmic reticulum membrane</location>
        <topology evidence="1">Multi-pass membrane protein</topology>
    </subcellularLocation>
</comment>
<protein>
    <recommendedName>
        <fullName evidence="3">Signal peptidase complex subunit 1</fullName>
    </recommendedName>
</protein>
<evidence type="ECO:0000256" key="1">
    <source>
        <dbReference type="ARBA" id="ARBA00004477"/>
    </source>
</evidence>
<evidence type="ECO:0000256" key="5">
    <source>
        <dbReference type="ARBA" id="ARBA00022824"/>
    </source>
</evidence>
<evidence type="ECO:0000256" key="2">
    <source>
        <dbReference type="ARBA" id="ARBA00005245"/>
    </source>
</evidence>
<evidence type="ECO:0000256" key="9">
    <source>
        <dbReference type="SAM" id="Phobius"/>
    </source>
</evidence>
<evidence type="ECO:0000256" key="8">
    <source>
        <dbReference type="ARBA" id="ARBA00045204"/>
    </source>
</evidence>
<feature type="transmembrane region" description="Helical" evidence="9">
    <location>
        <begin position="50"/>
        <end position="68"/>
    </location>
</feature>
<dbReference type="Proteomes" id="UP000245609">
    <property type="component" value="Unassembled WGS sequence"/>
</dbReference>
<comment type="similarity">
    <text evidence="2">Belongs to the SPCS1 family.</text>
</comment>
<keyword evidence="7 9" id="KW-0472">Membrane</keyword>
<keyword evidence="5" id="KW-0256">Endoplasmic reticulum</keyword>
<name>A0A2T9ZJC1_9FUNG</name>
<reference evidence="10 11" key="1">
    <citation type="journal article" date="2018" name="MBio">
        <title>Comparative Genomics Reveals the Core Gene Toolbox for the Fungus-Insect Symbiosis.</title>
        <authorList>
            <person name="Wang Y."/>
            <person name="Stata M."/>
            <person name="Wang W."/>
            <person name="Stajich J.E."/>
            <person name="White M.M."/>
            <person name="Moncalvo J.M."/>
        </authorList>
    </citation>
    <scope>NUCLEOTIDE SEQUENCE [LARGE SCALE GENOMIC DNA]</scope>
    <source>
        <strain evidence="10 11">SC-DP-2</strain>
    </source>
</reference>
<dbReference type="PANTHER" id="PTHR13202:SF0">
    <property type="entry name" value="SIGNAL PEPTIDASE COMPLEX SUBUNIT 1"/>
    <property type="match status" value="1"/>
</dbReference>
<dbReference type="EMBL" id="MBFS01000101">
    <property type="protein sequence ID" value="PVV04617.1"/>
    <property type="molecule type" value="Genomic_DNA"/>
</dbReference>
<keyword evidence="11" id="KW-1185">Reference proteome</keyword>
<evidence type="ECO:0000313" key="10">
    <source>
        <dbReference type="EMBL" id="PVV04617.1"/>
    </source>
</evidence>
<dbReference type="GO" id="GO:0005787">
    <property type="term" value="C:signal peptidase complex"/>
    <property type="evidence" value="ECO:0007669"/>
    <property type="project" value="InterPro"/>
</dbReference>
<comment type="caution">
    <text evidence="10">The sequence shown here is derived from an EMBL/GenBank/DDBJ whole genome shotgun (WGS) entry which is preliminary data.</text>
</comment>